<dbReference type="RefSeq" id="WP_072676948.1">
    <property type="nucleotide sequence ID" value="NZ_MPKY01000001.1"/>
</dbReference>
<name>A0A1M2UXB8_MARNT</name>
<reference evidence="4" key="1">
    <citation type="submission" date="2016-11" db="EMBL/GenBank/DDBJ databases">
        <title>Draft Genome Sequence of Marinobacter hydrocarbonoclasticus strain STW2, a polyaromatic aromatic hydrocarbon degrading and denitrifying bacterium from rhizosphere of Seagrass Enhalus acodoides.</title>
        <authorList>
            <person name="Ling J."/>
            <person name="Dong J."/>
        </authorList>
    </citation>
    <scope>NUCLEOTIDE SEQUENCE [LARGE SCALE GENOMIC DNA]</scope>
    <source>
        <strain evidence="4">STW2</strain>
    </source>
</reference>
<dbReference type="PANTHER" id="PTHR34580:SF3">
    <property type="entry name" value="PROTEIN PAFB"/>
    <property type="match status" value="1"/>
</dbReference>
<organism evidence="4 5">
    <name type="scientific">Marinobacter nauticus</name>
    <name type="common">Marinobacter hydrocarbonoclasticus</name>
    <name type="synonym">Marinobacter aquaeolei</name>
    <dbReference type="NCBI Taxonomy" id="2743"/>
    <lineage>
        <taxon>Bacteria</taxon>
        <taxon>Pseudomonadati</taxon>
        <taxon>Pseudomonadota</taxon>
        <taxon>Gammaproteobacteria</taxon>
        <taxon>Pseudomonadales</taxon>
        <taxon>Marinobacteraceae</taxon>
        <taxon>Marinobacter</taxon>
    </lineage>
</organism>
<dbReference type="InterPro" id="IPR059020">
    <property type="entry name" value="CapW_CTD"/>
</dbReference>
<dbReference type="EMBL" id="MPKY01000001">
    <property type="protein sequence ID" value="OJS99991.1"/>
    <property type="molecule type" value="Genomic_DNA"/>
</dbReference>
<dbReference type="InterPro" id="IPR016634">
    <property type="entry name" value="CapW-like"/>
</dbReference>
<evidence type="ECO:0000259" key="2">
    <source>
        <dbReference type="Pfam" id="PF26107"/>
    </source>
</evidence>
<gene>
    <name evidence="4" type="ORF">BEE62_07715</name>
</gene>
<dbReference type="InterPro" id="IPR026881">
    <property type="entry name" value="WYL_dom"/>
</dbReference>
<accession>A0A1M2UXB8</accession>
<protein>
    <submittedName>
        <fullName evidence="4">Uncharacterized protein</fullName>
    </submittedName>
</protein>
<feature type="domain" description="DNA-binding transcriptional repressor CapW C-terminal dimerisation" evidence="2">
    <location>
        <begin position="213"/>
        <end position="283"/>
    </location>
</feature>
<feature type="domain" description="DNA-binding transcriptional repressor CapW winged helix-turn-helix" evidence="3">
    <location>
        <begin position="9"/>
        <end position="91"/>
    </location>
</feature>
<dbReference type="PANTHER" id="PTHR34580">
    <property type="match status" value="1"/>
</dbReference>
<sequence length="290" mass="32615">MVDKDVSWDRRNQFHLLEVVAQWEGRVTTEHLQRAFDINSRTTSGGIFKDYGEVAPGNLVHSASVRGYVPSETFEPCFSHGRLDEYLSLMTRHGTLNPSFAGLKDVPAPTESVSIPHRAVLPEVLRKAVQATQTRSRLEVVYRSLSSPQGEERIIAPHTLVYSGQRWHVRAWCEKHRAFRDFVLTRMASGAELLGDALEDADPVLDANWQNQVLVRLGPNPGLTPEQQHLVALDYGMDDDQELKVPVRCALTHYLLQSLNVVWGSCQLSPIEQPLVVVNPEDLEPYVFNG</sequence>
<evidence type="ECO:0000259" key="3">
    <source>
        <dbReference type="Pfam" id="PF26109"/>
    </source>
</evidence>
<keyword evidence="5" id="KW-1185">Reference proteome</keyword>
<dbReference type="InterPro" id="IPR059019">
    <property type="entry name" value="WHD_CapW"/>
</dbReference>
<dbReference type="Proteomes" id="UP000183986">
    <property type="component" value="Unassembled WGS sequence"/>
</dbReference>
<dbReference type="Pfam" id="PF13280">
    <property type="entry name" value="WYL"/>
    <property type="match status" value="1"/>
</dbReference>
<proteinExistence type="predicted"/>
<evidence type="ECO:0000313" key="4">
    <source>
        <dbReference type="EMBL" id="OJS99991.1"/>
    </source>
</evidence>
<evidence type="ECO:0000313" key="5">
    <source>
        <dbReference type="Proteomes" id="UP000183986"/>
    </source>
</evidence>
<dbReference type="PROSITE" id="PS52050">
    <property type="entry name" value="WYL"/>
    <property type="match status" value="1"/>
</dbReference>
<dbReference type="InterPro" id="IPR051534">
    <property type="entry name" value="CBASS_pafABC_assoc_protein"/>
</dbReference>
<comment type="caution">
    <text evidence="4">The sequence shown here is derived from an EMBL/GenBank/DDBJ whole genome shotgun (WGS) entry which is preliminary data.</text>
</comment>
<dbReference type="PIRSF" id="PIRSF015558">
    <property type="entry name" value="Txn_reg_DeoR_prd"/>
    <property type="match status" value="1"/>
</dbReference>
<dbReference type="AlphaFoldDB" id="A0A1M2UXB8"/>
<dbReference type="Pfam" id="PF26109">
    <property type="entry name" value="WHD_BrxR"/>
    <property type="match status" value="1"/>
</dbReference>
<dbReference type="OrthoDB" id="9807255at2"/>
<dbReference type="Pfam" id="PF26107">
    <property type="entry name" value="BrxR_CTD"/>
    <property type="match status" value="1"/>
</dbReference>
<evidence type="ECO:0000259" key="1">
    <source>
        <dbReference type="Pfam" id="PF13280"/>
    </source>
</evidence>
<feature type="domain" description="WYL" evidence="1">
    <location>
        <begin position="123"/>
        <end position="189"/>
    </location>
</feature>